<evidence type="ECO:0000313" key="2">
    <source>
        <dbReference type="EMBL" id="KAH6607229.1"/>
    </source>
</evidence>
<organism evidence="2 3">
    <name type="scientific">Trichoderma cornu-damae</name>
    <dbReference type="NCBI Taxonomy" id="654480"/>
    <lineage>
        <taxon>Eukaryota</taxon>
        <taxon>Fungi</taxon>
        <taxon>Dikarya</taxon>
        <taxon>Ascomycota</taxon>
        <taxon>Pezizomycotina</taxon>
        <taxon>Sordariomycetes</taxon>
        <taxon>Hypocreomycetidae</taxon>
        <taxon>Hypocreales</taxon>
        <taxon>Hypocreaceae</taxon>
        <taxon>Trichoderma</taxon>
    </lineage>
</organism>
<evidence type="ECO:0000313" key="3">
    <source>
        <dbReference type="Proteomes" id="UP000827724"/>
    </source>
</evidence>
<comment type="caution">
    <text evidence="2">The sequence shown here is derived from an EMBL/GenBank/DDBJ whole genome shotgun (WGS) entry which is preliminary data.</text>
</comment>
<keyword evidence="1" id="KW-0812">Transmembrane</keyword>
<evidence type="ECO:0000256" key="1">
    <source>
        <dbReference type="SAM" id="Phobius"/>
    </source>
</evidence>
<dbReference type="Proteomes" id="UP000827724">
    <property type="component" value="Unassembled WGS sequence"/>
</dbReference>
<gene>
    <name evidence="2" type="ORF">Trco_003542</name>
</gene>
<feature type="transmembrane region" description="Helical" evidence="1">
    <location>
        <begin position="63"/>
        <end position="92"/>
    </location>
</feature>
<keyword evidence="3" id="KW-1185">Reference proteome</keyword>
<sequence length="123" mass="14019">MDNSSDGGFLDLLFVSLAFVSLAFVSLVLGLLCRTLFLLSLDLQLNRGGSTCVLFLGLDKDRFLLFLFLPFLPFLPFLFFLLLLLLLLFLLVELGSNVRRLRLRSRGPARCFFGSNLWLWLLL</sequence>
<dbReference type="EMBL" id="JAIWOZ010000003">
    <property type="protein sequence ID" value="KAH6607229.1"/>
    <property type="molecule type" value="Genomic_DNA"/>
</dbReference>
<reference evidence="2" key="1">
    <citation type="submission" date="2021-08" db="EMBL/GenBank/DDBJ databases">
        <title>Chromosome-Level Trichoderma cornu-damae using Hi-C Data.</title>
        <authorList>
            <person name="Kim C.S."/>
        </authorList>
    </citation>
    <scope>NUCLEOTIDE SEQUENCE</scope>
    <source>
        <strain evidence="2">KA19-0412C</strain>
    </source>
</reference>
<keyword evidence="1" id="KW-1133">Transmembrane helix</keyword>
<accession>A0A9P8QL89</accession>
<keyword evidence="1" id="KW-0472">Membrane</keyword>
<dbReference type="AlphaFoldDB" id="A0A9P8QL89"/>
<proteinExistence type="predicted"/>
<name>A0A9P8QL89_9HYPO</name>
<protein>
    <recommendedName>
        <fullName evidence="4">Transmembrane protein</fullName>
    </recommendedName>
</protein>
<evidence type="ECO:0008006" key="4">
    <source>
        <dbReference type="Google" id="ProtNLM"/>
    </source>
</evidence>
<feature type="transmembrane region" description="Helical" evidence="1">
    <location>
        <begin position="12"/>
        <end position="37"/>
    </location>
</feature>